<proteinExistence type="predicted"/>
<gene>
    <name evidence="2" type="primary">Aste57867_10613</name>
    <name evidence="1" type="ORF">As57867_010573</name>
    <name evidence="2" type="ORF">ASTE57867_10613</name>
</gene>
<reference evidence="2 3" key="1">
    <citation type="submission" date="2019-03" db="EMBL/GenBank/DDBJ databases">
        <authorList>
            <person name="Gaulin E."/>
            <person name="Dumas B."/>
        </authorList>
    </citation>
    <scope>NUCLEOTIDE SEQUENCE [LARGE SCALE GENOMIC DNA]</scope>
    <source>
        <strain evidence="2">CBS 568.67</strain>
    </source>
</reference>
<sequence>MPHPILDIVARTATSTHVYTLASISSVRKWDYSLPTLTKDKRFTERKPRTSSSSFKSAFHERYHNLKEINLDYLALMGGAVLSLLLTDAFTSNYLDFFVVTDRVLQRSLSNDAMAAFSHDRVKQFIHDVYTPEFKLAADRFYQLELFNVYTIKGPTLHTDEQSESECHTIVSKFPTRHFAFGVDEVIDLPQLTIVVNQLKDYKVGVTELKKPNQNDVDATPSPFDEYNKASSTNSMHADAIIHHKIICLINRDYNGFIVAGDGANYAQAFRDRPDITERMVIQMYETVKTDLYINSTLNLNKLAKYFTVLKRHRAIVL</sequence>
<dbReference type="EMBL" id="CAADRA010005241">
    <property type="protein sequence ID" value="VFT87485.1"/>
    <property type="molecule type" value="Genomic_DNA"/>
</dbReference>
<reference evidence="1" key="2">
    <citation type="submission" date="2019-06" db="EMBL/GenBank/DDBJ databases">
        <title>Genomics analysis of Aphanomyces spp. identifies a new class of oomycete effector associated with host adaptation.</title>
        <authorList>
            <person name="Gaulin E."/>
        </authorList>
    </citation>
    <scope>NUCLEOTIDE SEQUENCE</scope>
    <source>
        <strain evidence="1">CBS 578.67</strain>
    </source>
</reference>
<dbReference type="Proteomes" id="UP000332933">
    <property type="component" value="Unassembled WGS sequence"/>
</dbReference>
<accession>A0A485KRB9</accession>
<evidence type="ECO:0000313" key="3">
    <source>
        <dbReference type="Proteomes" id="UP000332933"/>
    </source>
</evidence>
<dbReference type="EMBL" id="VJMH01005220">
    <property type="protein sequence ID" value="KAF0698790.1"/>
    <property type="molecule type" value="Genomic_DNA"/>
</dbReference>
<evidence type="ECO:0000313" key="2">
    <source>
        <dbReference type="EMBL" id="VFT87485.1"/>
    </source>
</evidence>
<protein>
    <submittedName>
        <fullName evidence="2">Aste57867_10613 protein</fullName>
    </submittedName>
</protein>
<evidence type="ECO:0000313" key="1">
    <source>
        <dbReference type="EMBL" id="KAF0698790.1"/>
    </source>
</evidence>
<dbReference type="AlphaFoldDB" id="A0A485KRB9"/>
<keyword evidence="3" id="KW-1185">Reference proteome</keyword>
<name>A0A485KRB9_9STRA</name>
<organism evidence="2 3">
    <name type="scientific">Aphanomyces stellatus</name>
    <dbReference type="NCBI Taxonomy" id="120398"/>
    <lineage>
        <taxon>Eukaryota</taxon>
        <taxon>Sar</taxon>
        <taxon>Stramenopiles</taxon>
        <taxon>Oomycota</taxon>
        <taxon>Saprolegniomycetes</taxon>
        <taxon>Saprolegniales</taxon>
        <taxon>Verrucalvaceae</taxon>
        <taxon>Aphanomyces</taxon>
    </lineage>
</organism>